<comment type="cofactor">
    <cofactor evidence="1 8">
        <name>heme</name>
        <dbReference type="ChEBI" id="CHEBI:30413"/>
    </cofactor>
</comment>
<evidence type="ECO:0000313" key="10">
    <source>
        <dbReference type="EMBL" id="KUM58251.1"/>
    </source>
</evidence>
<dbReference type="PRINTS" id="PR00465">
    <property type="entry name" value="EP450IV"/>
</dbReference>
<comment type="similarity">
    <text evidence="2">Belongs to the cytochrome P450 family.</text>
</comment>
<evidence type="ECO:0000256" key="9">
    <source>
        <dbReference type="SAM" id="Phobius"/>
    </source>
</evidence>
<accession>A0A117NLY5</accession>
<dbReference type="Gene3D" id="1.10.630.10">
    <property type="entry name" value="Cytochrome P450"/>
    <property type="match status" value="1"/>
</dbReference>
<evidence type="ECO:0000313" key="11">
    <source>
        <dbReference type="Proteomes" id="UP000055045"/>
    </source>
</evidence>
<keyword evidence="3 8" id="KW-0349">Heme</keyword>
<feature type="transmembrane region" description="Helical" evidence="9">
    <location>
        <begin position="12"/>
        <end position="33"/>
    </location>
</feature>
<dbReference type="STRING" id="48697.A0A117NLY5"/>
<dbReference type="InterPro" id="IPR036396">
    <property type="entry name" value="Cyt_P450_sf"/>
</dbReference>
<comment type="caution">
    <text evidence="10">The sequence shown here is derived from an EMBL/GenBank/DDBJ whole genome shotgun (WGS) entry which is preliminary data.</text>
</comment>
<dbReference type="GO" id="GO:0005506">
    <property type="term" value="F:iron ion binding"/>
    <property type="evidence" value="ECO:0007669"/>
    <property type="project" value="InterPro"/>
</dbReference>
<reference evidence="10 11" key="1">
    <citation type="submission" date="2015-10" db="EMBL/GenBank/DDBJ databases">
        <title>Genome sequencing of Penicillium freii.</title>
        <authorList>
            <person name="Nguyen H.D."/>
            <person name="Visagie C.M."/>
            <person name="Seifert K.A."/>
        </authorList>
    </citation>
    <scope>NUCLEOTIDE SEQUENCE [LARGE SCALE GENOMIC DNA]</scope>
    <source>
        <strain evidence="10 11">DAOM 242723</strain>
    </source>
</reference>
<dbReference type="InterPro" id="IPR001128">
    <property type="entry name" value="Cyt_P450"/>
</dbReference>
<organism evidence="10 11">
    <name type="scientific">Penicillium freii</name>
    <dbReference type="NCBI Taxonomy" id="48697"/>
    <lineage>
        <taxon>Eukaryota</taxon>
        <taxon>Fungi</taxon>
        <taxon>Dikarya</taxon>
        <taxon>Ascomycota</taxon>
        <taxon>Pezizomycotina</taxon>
        <taxon>Eurotiomycetes</taxon>
        <taxon>Eurotiomycetidae</taxon>
        <taxon>Eurotiales</taxon>
        <taxon>Aspergillaceae</taxon>
        <taxon>Penicillium</taxon>
    </lineage>
</organism>
<keyword evidence="9" id="KW-0472">Membrane</keyword>
<dbReference type="GO" id="GO:0043386">
    <property type="term" value="P:mycotoxin biosynthetic process"/>
    <property type="evidence" value="ECO:0007669"/>
    <property type="project" value="UniProtKB-ARBA"/>
</dbReference>
<dbReference type="GO" id="GO:0016705">
    <property type="term" value="F:oxidoreductase activity, acting on paired donors, with incorporation or reduction of molecular oxygen"/>
    <property type="evidence" value="ECO:0007669"/>
    <property type="project" value="InterPro"/>
</dbReference>
<evidence type="ECO:0000256" key="1">
    <source>
        <dbReference type="ARBA" id="ARBA00001971"/>
    </source>
</evidence>
<feature type="binding site" description="axial binding residue" evidence="8">
    <location>
        <position position="443"/>
    </location>
    <ligand>
        <name>heme</name>
        <dbReference type="ChEBI" id="CHEBI:30413"/>
    </ligand>
    <ligandPart>
        <name>Fe</name>
        <dbReference type="ChEBI" id="CHEBI:18248"/>
    </ligandPart>
</feature>
<keyword evidence="5" id="KW-0560">Oxidoreductase</keyword>
<evidence type="ECO:0000256" key="4">
    <source>
        <dbReference type="ARBA" id="ARBA00022723"/>
    </source>
</evidence>
<dbReference type="GO" id="GO:0008395">
    <property type="term" value="F:steroid hydroxylase activity"/>
    <property type="evidence" value="ECO:0007669"/>
    <property type="project" value="TreeGrafter"/>
</dbReference>
<evidence type="ECO:0000256" key="8">
    <source>
        <dbReference type="PIRSR" id="PIRSR602403-1"/>
    </source>
</evidence>
<evidence type="ECO:0008006" key="12">
    <source>
        <dbReference type="Google" id="ProtNLM"/>
    </source>
</evidence>
<dbReference type="GO" id="GO:0020037">
    <property type="term" value="F:heme binding"/>
    <property type="evidence" value="ECO:0007669"/>
    <property type="project" value="InterPro"/>
</dbReference>
<dbReference type="PANTHER" id="PTHR24304">
    <property type="entry name" value="CYTOCHROME P450 FAMILY 7"/>
    <property type="match status" value="1"/>
</dbReference>
<keyword evidence="6 8" id="KW-0408">Iron</keyword>
<dbReference type="InterPro" id="IPR050529">
    <property type="entry name" value="CYP450_sterol_14alpha_dmase"/>
</dbReference>
<keyword evidence="7" id="KW-0503">Monooxygenase</keyword>
<dbReference type="Pfam" id="PF00067">
    <property type="entry name" value="p450"/>
    <property type="match status" value="1"/>
</dbReference>
<dbReference type="AlphaFoldDB" id="A0A117NLY5"/>
<keyword evidence="4 8" id="KW-0479">Metal-binding</keyword>
<evidence type="ECO:0000256" key="6">
    <source>
        <dbReference type="ARBA" id="ARBA00023004"/>
    </source>
</evidence>
<dbReference type="InterPro" id="IPR002403">
    <property type="entry name" value="Cyt_P450_E_grp-IV"/>
</dbReference>
<keyword evidence="9" id="KW-1133">Transmembrane helix</keyword>
<keyword evidence="9" id="KW-0812">Transmembrane</keyword>
<evidence type="ECO:0000256" key="5">
    <source>
        <dbReference type="ARBA" id="ARBA00023002"/>
    </source>
</evidence>
<dbReference type="EMBL" id="LLXE01000297">
    <property type="protein sequence ID" value="KUM58251.1"/>
    <property type="molecule type" value="Genomic_DNA"/>
</dbReference>
<evidence type="ECO:0000256" key="2">
    <source>
        <dbReference type="ARBA" id="ARBA00010617"/>
    </source>
</evidence>
<protein>
    <recommendedName>
        <fullName evidence="12">Cytochrome P450</fullName>
    </recommendedName>
</protein>
<evidence type="ECO:0000256" key="3">
    <source>
        <dbReference type="ARBA" id="ARBA00022617"/>
    </source>
</evidence>
<dbReference type="Proteomes" id="UP000055045">
    <property type="component" value="Unassembled WGS sequence"/>
</dbReference>
<proteinExistence type="inferred from homology"/>
<name>A0A117NLY5_PENFR</name>
<gene>
    <name evidence="10" type="ORF">ACN42_g8911</name>
</gene>
<dbReference type="SUPFAM" id="SSF48264">
    <property type="entry name" value="Cytochrome P450"/>
    <property type="match status" value="1"/>
</dbReference>
<dbReference type="PANTHER" id="PTHR24304:SF2">
    <property type="entry name" value="24-HYDROXYCHOLESTEROL 7-ALPHA-HYDROXYLASE"/>
    <property type="match status" value="1"/>
</dbReference>
<keyword evidence="11" id="KW-1185">Reference proteome</keyword>
<evidence type="ECO:0000256" key="7">
    <source>
        <dbReference type="ARBA" id="ARBA00023033"/>
    </source>
</evidence>
<sequence length="500" mass="57316">MLHSLSTTDFTNLWSGSSWIILTIILFVSRWAFSKFNASDAEKGPRQVGHTIPFIGHALTMAKDKKTFFMNALKENKYQPFWILVAGRRHYIFSDLTDAGAIHKNENDISIRNIKSFLYTQVFGVSKPDADLIWDVNKEAYSVDRRWLLGREEQDKITSQYFRHVDHHMNGLTRRILQSDGKEISVDGLLTVVYLEGTSTIQTFYGDTTLRKHPQILEDMIYVVTKGFKPILFGVPRVLAPKPYAARDRIISAFAELAEELDQRDDVSGYFQERYTYINSRGVSRKAIGADMFRHLFASLLNSLPTTYLAVLHILQSEELIRAIRLELTTAGYNNISPEQRVEVLPEKTPLLRSVWFETLRMHNNLITLRNVERETNIATRPEWTLPKGAVVSVPAVLIHYNETLHPEPDVFQPTRFLDRSMGGKGENAGRTLKPFGGGSSYCPGRVFGEKQLMGFVAELVMRFDVELVEEEFAVPPVSDFDDLWKQPRSHWKLKQKVQN</sequence>